<organism evidence="4 5">
    <name type="scientific">Perilla frutescens var. hirtella</name>
    <name type="common">Perilla citriodora</name>
    <name type="synonym">Perilla setoyensis</name>
    <dbReference type="NCBI Taxonomy" id="608512"/>
    <lineage>
        <taxon>Eukaryota</taxon>
        <taxon>Viridiplantae</taxon>
        <taxon>Streptophyta</taxon>
        <taxon>Embryophyta</taxon>
        <taxon>Tracheophyta</taxon>
        <taxon>Spermatophyta</taxon>
        <taxon>Magnoliopsida</taxon>
        <taxon>eudicotyledons</taxon>
        <taxon>Gunneridae</taxon>
        <taxon>Pentapetalae</taxon>
        <taxon>asterids</taxon>
        <taxon>lamiids</taxon>
        <taxon>Lamiales</taxon>
        <taxon>Lamiaceae</taxon>
        <taxon>Nepetoideae</taxon>
        <taxon>Elsholtzieae</taxon>
        <taxon>Perilla</taxon>
    </lineage>
</organism>
<dbReference type="Pfam" id="PF13041">
    <property type="entry name" value="PPR_2"/>
    <property type="match status" value="1"/>
</dbReference>
<evidence type="ECO:0000256" key="3">
    <source>
        <dbReference type="PROSITE-ProRule" id="PRU00708"/>
    </source>
</evidence>
<dbReference type="Proteomes" id="UP001190926">
    <property type="component" value="Unassembled WGS sequence"/>
</dbReference>
<dbReference type="GO" id="GO:0005739">
    <property type="term" value="C:mitochondrion"/>
    <property type="evidence" value="ECO:0007669"/>
    <property type="project" value="TreeGrafter"/>
</dbReference>
<dbReference type="NCBIfam" id="TIGR00756">
    <property type="entry name" value="PPR"/>
    <property type="match status" value="2"/>
</dbReference>
<evidence type="ECO:0000256" key="1">
    <source>
        <dbReference type="ARBA" id="ARBA00007626"/>
    </source>
</evidence>
<proteinExistence type="inferred from homology"/>
<dbReference type="Gene3D" id="1.25.40.10">
    <property type="entry name" value="Tetratricopeptide repeat domain"/>
    <property type="match status" value="2"/>
</dbReference>
<keyword evidence="5" id="KW-1185">Reference proteome</keyword>
<dbReference type="EMBL" id="SDAM02000034">
    <property type="protein sequence ID" value="KAH6835450.1"/>
    <property type="molecule type" value="Genomic_DNA"/>
</dbReference>
<feature type="repeat" description="PPR" evidence="3">
    <location>
        <begin position="199"/>
        <end position="233"/>
    </location>
</feature>
<name>A0AAD4PDT7_PERFH</name>
<gene>
    <name evidence="4" type="ORF">C2S53_003158</name>
</gene>
<feature type="repeat" description="PPR" evidence="3">
    <location>
        <begin position="374"/>
        <end position="408"/>
    </location>
</feature>
<keyword evidence="2" id="KW-0677">Repeat</keyword>
<evidence type="ECO:0000313" key="4">
    <source>
        <dbReference type="EMBL" id="KAH6835450.1"/>
    </source>
</evidence>
<accession>A0AAD4PDT7</accession>
<sequence length="527" mass="60274">MSQIYSQSIALSNPTVFVALSRPNLLRFYSRPRNFIASRKSFSCTISAAAIPVANSPKFSASRNRNLFSRISPLRQDREVVQVLDQWLSEGRNVHPLELQRIMRDLRSRRRFSQALQVSEWIRRNCVYTLSPGDYAVHLDLVGVVHGCEAAESCFSNLGDQDKDEKTYGALLYCYVREGLLTKTLLHLQRMKDIGYGSSTITYNNLMALYKKAGQLEKIPEILSEMKKNSLVPDNFSYRICISSFGEKSDLSGMEKLLDEMESQTDITIDWNTYSMVAYQFIKVNEKEKALAYMKKVEEKLDKDAIGYNHLISLYAHLGNKNEMMRLWVLQKFMCKKQINRDYITMLGSLVKLEEFETAESVLKEWDSSCHTYDFRVPNTLLIGYCQKGLIDKSEAVLEDIIRRGKKPTPNSWSIIAAGYLDNSNPKKALECMKRALAAIEHNDRWKPKPGHATKLLQWLGDEGDVQEVDAFVCQLKTVMPVDREMYHALIKASVRVGKDAGWILDQMQNDKIAVDDETQKLLCSSS</sequence>
<dbReference type="GO" id="GO:0003729">
    <property type="term" value="F:mRNA binding"/>
    <property type="evidence" value="ECO:0007669"/>
    <property type="project" value="UniProtKB-ARBA"/>
</dbReference>
<dbReference type="InterPro" id="IPR002885">
    <property type="entry name" value="PPR_rpt"/>
</dbReference>
<protein>
    <recommendedName>
        <fullName evidence="6">Pentatricopeptide repeat-containing protein</fullName>
    </recommendedName>
</protein>
<evidence type="ECO:0000256" key="2">
    <source>
        <dbReference type="ARBA" id="ARBA00022737"/>
    </source>
</evidence>
<dbReference type="PANTHER" id="PTHR45717">
    <property type="entry name" value="OS12G0527900 PROTEIN"/>
    <property type="match status" value="1"/>
</dbReference>
<dbReference type="PANTHER" id="PTHR45717:SF7">
    <property type="entry name" value="PENTACOTRIPEPTIDE-REPEAT REGION OF PRORP DOMAIN-CONTAINING PROTEIN"/>
    <property type="match status" value="1"/>
</dbReference>
<dbReference type="AlphaFoldDB" id="A0AAD4PDT7"/>
<evidence type="ECO:0000313" key="5">
    <source>
        <dbReference type="Proteomes" id="UP001190926"/>
    </source>
</evidence>
<evidence type="ECO:0008006" key="6">
    <source>
        <dbReference type="Google" id="ProtNLM"/>
    </source>
</evidence>
<comment type="similarity">
    <text evidence="1">Belongs to the PPR family. P subfamily.</text>
</comment>
<dbReference type="PROSITE" id="PS51375">
    <property type="entry name" value="PPR"/>
    <property type="match status" value="2"/>
</dbReference>
<comment type="caution">
    <text evidence="4">The sequence shown here is derived from an EMBL/GenBank/DDBJ whole genome shotgun (WGS) entry which is preliminary data.</text>
</comment>
<reference evidence="4 5" key="1">
    <citation type="journal article" date="2021" name="Nat. Commun.">
        <title>Incipient diploidization of the medicinal plant Perilla within 10,000 years.</title>
        <authorList>
            <person name="Zhang Y."/>
            <person name="Shen Q."/>
            <person name="Leng L."/>
            <person name="Zhang D."/>
            <person name="Chen S."/>
            <person name="Shi Y."/>
            <person name="Ning Z."/>
            <person name="Chen S."/>
        </authorList>
    </citation>
    <scope>NUCLEOTIDE SEQUENCE [LARGE SCALE GENOMIC DNA]</scope>
    <source>
        <strain evidence="5">cv. PC099</strain>
    </source>
</reference>
<dbReference type="SUPFAM" id="SSF48452">
    <property type="entry name" value="TPR-like"/>
    <property type="match status" value="1"/>
</dbReference>
<dbReference type="Pfam" id="PF01535">
    <property type="entry name" value="PPR"/>
    <property type="match status" value="2"/>
</dbReference>
<dbReference type="InterPro" id="IPR011990">
    <property type="entry name" value="TPR-like_helical_dom_sf"/>
</dbReference>